<dbReference type="InterPro" id="IPR011701">
    <property type="entry name" value="MFS"/>
</dbReference>
<dbReference type="InterPro" id="IPR004638">
    <property type="entry name" value="EmrB-like"/>
</dbReference>
<feature type="transmembrane region" description="Helical" evidence="8">
    <location>
        <begin position="312"/>
        <end position="333"/>
    </location>
</feature>
<evidence type="ECO:0000256" key="1">
    <source>
        <dbReference type="ARBA" id="ARBA00004651"/>
    </source>
</evidence>
<dbReference type="CDD" id="cd17321">
    <property type="entry name" value="MFS_MMR_MDR_like"/>
    <property type="match status" value="1"/>
</dbReference>
<dbReference type="EMBL" id="LYVF01000172">
    <property type="protein sequence ID" value="OAT80807.1"/>
    <property type="molecule type" value="Genomic_DNA"/>
</dbReference>
<dbReference type="GO" id="GO:0022857">
    <property type="term" value="F:transmembrane transporter activity"/>
    <property type="evidence" value="ECO:0007669"/>
    <property type="project" value="InterPro"/>
</dbReference>
<evidence type="ECO:0000256" key="5">
    <source>
        <dbReference type="ARBA" id="ARBA00022692"/>
    </source>
</evidence>
<evidence type="ECO:0000256" key="6">
    <source>
        <dbReference type="ARBA" id="ARBA00022989"/>
    </source>
</evidence>
<dbReference type="Proteomes" id="UP000078532">
    <property type="component" value="Unassembled WGS sequence"/>
</dbReference>
<evidence type="ECO:0000313" key="10">
    <source>
        <dbReference type="EMBL" id="OAT80807.1"/>
    </source>
</evidence>
<keyword evidence="5 8" id="KW-0812">Transmembrane</keyword>
<feature type="transmembrane region" description="Helical" evidence="8">
    <location>
        <begin position="207"/>
        <end position="226"/>
    </location>
</feature>
<sequence>MSTDRLRNGAKHGKIEYKWMVLSVVTLGALLAAIDSSIVILALPSIMIDLTTNMVTAIWVLMGYILMNTIFLITFGRLADLFGRVRMYNLGFLVFTAGSVLCALAHTGLELVIFRLVQGVGGAMLMANGMALITEAFPPHERGRAMGINSITWALGNIIGPVLGGLILSVASWRLIFLINLPVGLAGTLWGYLALHELAKPARREKVDLPGVLFFSLAITALLLVLTQNMSWGWFSPPILALFALFLLSAAAFLLWEKRNPQPVINPALFQNRVFSLSTFAAVLQSLAMFSVFFLIVFYLQGIKGENPFKAALMILPMPVVQSVLGPLGGIFADRHGARLPATAGLLLQGLATYILSGLKPDSSYAVFFAGLTIMGIGGALFWSPNTSAVMGAAPRQRLGVASATLATLRQCGMVMSFALALVVAAASMPFEIMTKVFLGTSGRLSGAIAAGFSAGLDQALRVSTIIVLISALLTWLANDRPQSARAQIEN</sequence>
<dbReference type="PROSITE" id="PS50850">
    <property type="entry name" value="MFS"/>
    <property type="match status" value="1"/>
</dbReference>
<evidence type="ECO:0000256" key="8">
    <source>
        <dbReference type="SAM" id="Phobius"/>
    </source>
</evidence>
<dbReference type="PANTHER" id="PTHR42718:SF9">
    <property type="entry name" value="MAJOR FACILITATOR SUPERFAMILY MULTIDRUG TRANSPORTER MFSC"/>
    <property type="match status" value="1"/>
</dbReference>
<gene>
    <name evidence="10" type="ORF">A6M21_12505</name>
</gene>
<dbReference type="InterPro" id="IPR036259">
    <property type="entry name" value="MFS_trans_sf"/>
</dbReference>
<proteinExistence type="inferred from homology"/>
<feature type="transmembrane region" description="Helical" evidence="8">
    <location>
        <begin position="277"/>
        <end position="300"/>
    </location>
</feature>
<organism evidence="10 11">
    <name type="scientific">Desulfotomaculum copahuensis</name>
    <dbReference type="NCBI Taxonomy" id="1838280"/>
    <lineage>
        <taxon>Bacteria</taxon>
        <taxon>Bacillati</taxon>
        <taxon>Bacillota</taxon>
        <taxon>Clostridia</taxon>
        <taxon>Eubacteriales</taxon>
        <taxon>Desulfotomaculaceae</taxon>
        <taxon>Desulfotomaculum</taxon>
    </lineage>
</organism>
<comment type="caution">
    <text evidence="10">The sequence shown here is derived from an EMBL/GenBank/DDBJ whole genome shotgun (WGS) entry which is preliminary data.</text>
</comment>
<dbReference type="AlphaFoldDB" id="A0A1B7LD11"/>
<evidence type="ECO:0000313" key="11">
    <source>
        <dbReference type="Proteomes" id="UP000078532"/>
    </source>
</evidence>
<dbReference type="Gene3D" id="1.20.1720.10">
    <property type="entry name" value="Multidrug resistance protein D"/>
    <property type="match status" value="1"/>
</dbReference>
<keyword evidence="4" id="KW-1003">Cell membrane</keyword>
<dbReference type="PRINTS" id="PR01036">
    <property type="entry name" value="TCRTETB"/>
</dbReference>
<feature type="transmembrane region" description="Helical" evidence="8">
    <location>
        <begin position="459"/>
        <end position="478"/>
    </location>
</feature>
<evidence type="ECO:0000259" key="9">
    <source>
        <dbReference type="PROSITE" id="PS50850"/>
    </source>
</evidence>
<comment type="subcellular location">
    <subcellularLocation>
        <location evidence="1">Cell membrane</location>
        <topology evidence="1">Multi-pass membrane protein</topology>
    </subcellularLocation>
</comment>
<dbReference type="GO" id="GO:0005886">
    <property type="term" value="C:plasma membrane"/>
    <property type="evidence" value="ECO:0007669"/>
    <property type="project" value="UniProtKB-SubCell"/>
</dbReference>
<name>A0A1B7LD11_9FIRM</name>
<accession>A0A1B7LD11</accession>
<comment type="similarity">
    <text evidence="2">Belongs to the major facilitator superfamily. EmrB family.</text>
</comment>
<evidence type="ECO:0000256" key="7">
    <source>
        <dbReference type="ARBA" id="ARBA00023136"/>
    </source>
</evidence>
<keyword evidence="7 8" id="KW-0472">Membrane</keyword>
<dbReference type="OrthoDB" id="102502at2"/>
<evidence type="ECO:0000256" key="2">
    <source>
        <dbReference type="ARBA" id="ARBA00008537"/>
    </source>
</evidence>
<dbReference type="NCBIfam" id="TIGR00711">
    <property type="entry name" value="efflux_EmrB"/>
    <property type="match status" value="1"/>
</dbReference>
<dbReference type="PANTHER" id="PTHR42718">
    <property type="entry name" value="MAJOR FACILITATOR SUPERFAMILY MULTIDRUG TRANSPORTER MFSC"/>
    <property type="match status" value="1"/>
</dbReference>
<dbReference type="Pfam" id="PF07690">
    <property type="entry name" value="MFS_1"/>
    <property type="match status" value="1"/>
</dbReference>
<feature type="transmembrane region" description="Helical" evidence="8">
    <location>
        <begin position="232"/>
        <end position="256"/>
    </location>
</feature>
<protein>
    <recommendedName>
        <fullName evidence="9">Major facilitator superfamily (MFS) profile domain-containing protein</fullName>
    </recommendedName>
</protein>
<feature type="transmembrane region" description="Helical" evidence="8">
    <location>
        <begin position="21"/>
        <end position="48"/>
    </location>
</feature>
<feature type="transmembrane region" description="Helical" evidence="8">
    <location>
        <begin position="145"/>
        <end position="169"/>
    </location>
</feature>
<keyword evidence="3" id="KW-0813">Transport</keyword>
<feature type="domain" description="Major facilitator superfamily (MFS) profile" evidence="9">
    <location>
        <begin position="21"/>
        <end position="483"/>
    </location>
</feature>
<reference evidence="10 11" key="1">
    <citation type="submission" date="2016-04" db="EMBL/GenBank/DDBJ databases">
        <authorList>
            <person name="Evans L.H."/>
            <person name="Alamgir A."/>
            <person name="Owens N."/>
            <person name="Weber N.D."/>
            <person name="Virtaneva K."/>
            <person name="Barbian K."/>
            <person name="Babar A."/>
            <person name="Rosenke K."/>
        </authorList>
    </citation>
    <scope>NUCLEOTIDE SEQUENCE [LARGE SCALE GENOMIC DNA]</scope>
    <source>
        <strain evidence="10 11">LMa1</strain>
    </source>
</reference>
<dbReference type="RefSeq" id="WP_066669343.1">
    <property type="nucleotide sequence ID" value="NZ_LYVF01000172.1"/>
</dbReference>
<dbReference type="Gene3D" id="1.20.1250.20">
    <property type="entry name" value="MFS general substrate transporter like domains"/>
    <property type="match status" value="1"/>
</dbReference>
<dbReference type="SUPFAM" id="SSF103473">
    <property type="entry name" value="MFS general substrate transporter"/>
    <property type="match status" value="1"/>
</dbReference>
<evidence type="ECO:0000256" key="3">
    <source>
        <dbReference type="ARBA" id="ARBA00022448"/>
    </source>
</evidence>
<feature type="transmembrane region" description="Helical" evidence="8">
    <location>
        <begin position="340"/>
        <end position="359"/>
    </location>
</feature>
<feature type="transmembrane region" description="Helical" evidence="8">
    <location>
        <begin position="365"/>
        <end position="383"/>
    </location>
</feature>
<keyword evidence="11" id="KW-1185">Reference proteome</keyword>
<evidence type="ECO:0000256" key="4">
    <source>
        <dbReference type="ARBA" id="ARBA00022475"/>
    </source>
</evidence>
<feature type="transmembrane region" description="Helical" evidence="8">
    <location>
        <begin position="54"/>
        <end position="75"/>
    </location>
</feature>
<dbReference type="STRING" id="1838280.A6M21_12505"/>
<feature type="transmembrane region" description="Helical" evidence="8">
    <location>
        <begin position="112"/>
        <end position="133"/>
    </location>
</feature>
<feature type="transmembrane region" description="Helical" evidence="8">
    <location>
        <begin position="175"/>
        <end position="195"/>
    </location>
</feature>
<feature type="transmembrane region" description="Helical" evidence="8">
    <location>
        <begin position="87"/>
        <end position="106"/>
    </location>
</feature>
<dbReference type="InterPro" id="IPR020846">
    <property type="entry name" value="MFS_dom"/>
</dbReference>
<keyword evidence="6 8" id="KW-1133">Transmembrane helix</keyword>